<protein>
    <recommendedName>
        <fullName evidence="3">F-box domain-containing protein</fullName>
    </recommendedName>
</protein>
<sequence length="675" mass="78459">MDTEDEAFMEQLDECIQKKDWLAACGDMSQVINLDRARIPMKLYQKDEWESLRFMYPELCDGSIEKIDWESDDSAIYRFDRFFESIRGFHEGSLDLTGRHENRYRRLIARWHRLLADVLKISTHATKTKVPLMGGHGKPFQRDGKIVMVTEYIVNRPSLLEKFDRDWKSGYLPFKYSLRHTKKLLKYLSEHPTPIFQKLLLQDLPPELIHQIMQLAERKEVRNLGSASKYFRGFALSYVYLSRHFDIPNMKEEYDPAETVEGRRSRRETEIRNRCDVLSNEMAFVLSRPDILNSIIDIAMFGYIYGIAQDMLGYERESPEYRALFGLIERQSNLVLNRTHNVKSLGLTHRLIDSDVIQAMTAMHDLEKIFISTSYLDPTIELPQLPSVISVALFMSSVENLPLWAILGSCPNLRFLRLYCSNDLDTVQPAPNIRASFNPFGSLEKLAIERFHPEDIVYLTSWIQESPHLKLTHFLLEGGKLGIFPFQTEQILFALGPAPLQVLVLDGLHHAETTLLDDIASTFPSLRSLTLLYRESLRKTRSSDSFWPHASWEYAPLLRGFQQLEFFGWNFRIVDTKRPFHRTLRSFEEGSFPKRWREAEQEEYLADSESIARVLAAYCPTLKYVVFGRHSECHISRSSNGSIVIETSSLAGFSLPIELLHEYWPRSGRSWEVTK</sequence>
<comment type="caution">
    <text evidence="1">The sequence shown here is derived from an EMBL/GenBank/DDBJ whole genome shotgun (WGS) entry which is preliminary data.</text>
</comment>
<dbReference type="SUPFAM" id="SSF52047">
    <property type="entry name" value="RNI-like"/>
    <property type="match status" value="1"/>
</dbReference>
<keyword evidence="2" id="KW-1185">Reference proteome</keyword>
<dbReference type="AlphaFoldDB" id="A0AAD5YHR9"/>
<evidence type="ECO:0008006" key="3">
    <source>
        <dbReference type="Google" id="ProtNLM"/>
    </source>
</evidence>
<dbReference type="Gene3D" id="3.80.10.10">
    <property type="entry name" value="Ribonuclease Inhibitor"/>
    <property type="match status" value="1"/>
</dbReference>
<dbReference type="InterPro" id="IPR032675">
    <property type="entry name" value="LRR_dom_sf"/>
</dbReference>
<reference evidence="1" key="1">
    <citation type="submission" date="2022-07" db="EMBL/GenBank/DDBJ databases">
        <title>Genome Sequence of Physisporinus lineatus.</title>
        <authorList>
            <person name="Buettner E."/>
        </authorList>
    </citation>
    <scope>NUCLEOTIDE SEQUENCE</scope>
    <source>
        <strain evidence="1">VT162</strain>
    </source>
</reference>
<evidence type="ECO:0000313" key="2">
    <source>
        <dbReference type="Proteomes" id="UP001212997"/>
    </source>
</evidence>
<organism evidence="1 2">
    <name type="scientific">Meripilus lineatus</name>
    <dbReference type="NCBI Taxonomy" id="2056292"/>
    <lineage>
        <taxon>Eukaryota</taxon>
        <taxon>Fungi</taxon>
        <taxon>Dikarya</taxon>
        <taxon>Basidiomycota</taxon>
        <taxon>Agaricomycotina</taxon>
        <taxon>Agaricomycetes</taxon>
        <taxon>Polyporales</taxon>
        <taxon>Meripilaceae</taxon>
        <taxon>Meripilus</taxon>
    </lineage>
</organism>
<dbReference type="SUPFAM" id="SSF81383">
    <property type="entry name" value="F-box domain"/>
    <property type="match status" value="1"/>
</dbReference>
<evidence type="ECO:0000313" key="1">
    <source>
        <dbReference type="EMBL" id="KAJ3489469.1"/>
    </source>
</evidence>
<proteinExistence type="predicted"/>
<name>A0AAD5YHR9_9APHY</name>
<dbReference type="Proteomes" id="UP001212997">
    <property type="component" value="Unassembled WGS sequence"/>
</dbReference>
<dbReference type="EMBL" id="JANAWD010000044">
    <property type="protein sequence ID" value="KAJ3489469.1"/>
    <property type="molecule type" value="Genomic_DNA"/>
</dbReference>
<gene>
    <name evidence="1" type="ORF">NLI96_g2103</name>
</gene>
<dbReference type="InterPro" id="IPR036047">
    <property type="entry name" value="F-box-like_dom_sf"/>
</dbReference>
<accession>A0AAD5YHR9</accession>